<keyword evidence="3" id="KW-1185">Reference proteome</keyword>
<gene>
    <name evidence="2" type="ORF">HHI36_005841</name>
</gene>
<evidence type="ECO:0000256" key="1">
    <source>
        <dbReference type="SAM" id="MobiDB-lite"/>
    </source>
</evidence>
<comment type="caution">
    <text evidence="2">The sequence shown here is derived from an EMBL/GenBank/DDBJ whole genome shotgun (WGS) entry which is preliminary data.</text>
</comment>
<dbReference type="EMBL" id="JABFTP020000144">
    <property type="protein sequence ID" value="KAL3282666.1"/>
    <property type="molecule type" value="Genomic_DNA"/>
</dbReference>
<proteinExistence type="predicted"/>
<feature type="region of interest" description="Disordered" evidence="1">
    <location>
        <begin position="44"/>
        <end position="72"/>
    </location>
</feature>
<organism evidence="2 3">
    <name type="scientific">Cryptolaemus montrouzieri</name>
    <dbReference type="NCBI Taxonomy" id="559131"/>
    <lineage>
        <taxon>Eukaryota</taxon>
        <taxon>Metazoa</taxon>
        <taxon>Ecdysozoa</taxon>
        <taxon>Arthropoda</taxon>
        <taxon>Hexapoda</taxon>
        <taxon>Insecta</taxon>
        <taxon>Pterygota</taxon>
        <taxon>Neoptera</taxon>
        <taxon>Endopterygota</taxon>
        <taxon>Coleoptera</taxon>
        <taxon>Polyphaga</taxon>
        <taxon>Cucujiformia</taxon>
        <taxon>Coccinelloidea</taxon>
        <taxon>Coccinellidae</taxon>
        <taxon>Scymninae</taxon>
        <taxon>Scymnini</taxon>
        <taxon>Cryptolaemus</taxon>
    </lineage>
</organism>
<name>A0ABD2NV96_9CUCU</name>
<reference evidence="2 3" key="1">
    <citation type="journal article" date="2021" name="BMC Biol.">
        <title>Horizontally acquired antibacterial genes associated with adaptive radiation of ladybird beetles.</title>
        <authorList>
            <person name="Li H.S."/>
            <person name="Tang X.F."/>
            <person name="Huang Y.H."/>
            <person name="Xu Z.Y."/>
            <person name="Chen M.L."/>
            <person name="Du X.Y."/>
            <person name="Qiu B.Y."/>
            <person name="Chen P.T."/>
            <person name="Zhang W."/>
            <person name="Slipinski A."/>
            <person name="Escalona H.E."/>
            <person name="Waterhouse R.M."/>
            <person name="Zwick A."/>
            <person name="Pang H."/>
        </authorList>
    </citation>
    <scope>NUCLEOTIDE SEQUENCE [LARGE SCALE GENOMIC DNA]</scope>
    <source>
        <strain evidence="2">SYSU2018</strain>
    </source>
</reference>
<protein>
    <submittedName>
        <fullName evidence="2">Uncharacterized protein</fullName>
    </submittedName>
</protein>
<sequence length="125" mass="14378">MMEELVGTARKRYKLQTSQCRNKNEDLPSSKKAVLQRWLEHFQGILGSGQPTTGDEEKSRAEGNHEEGDQLELPTLQEVREAIIKNLPNKKRQPSFRCIQIWRRGTDSVSAQADTENLEEERTAR</sequence>
<evidence type="ECO:0000313" key="3">
    <source>
        <dbReference type="Proteomes" id="UP001516400"/>
    </source>
</evidence>
<accession>A0ABD2NV96</accession>
<evidence type="ECO:0000313" key="2">
    <source>
        <dbReference type="EMBL" id="KAL3282666.1"/>
    </source>
</evidence>
<feature type="region of interest" description="Disordered" evidence="1">
    <location>
        <begin position="106"/>
        <end position="125"/>
    </location>
</feature>
<dbReference type="Proteomes" id="UP001516400">
    <property type="component" value="Unassembled WGS sequence"/>
</dbReference>
<dbReference type="AlphaFoldDB" id="A0ABD2NV96"/>
<feature type="compositionally biased region" description="Basic and acidic residues" evidence="1">
    <location>
        <begin position="55"/>
        <end position="68"/>
    </location>
</feature>